<organism evidence="2 3">
    <name type="scientific">Paraphaeosphaeria minitans</name>
    <dbReference type="NCBI Taxonomy" id="565426"/>
    <lineage>
        <taxon>Eukaryota</taxon>
        <taxon>Fungi</taxon>
        <taxon>Dikarya</taxon>
        <taxon>Ascomycota</taxon>
        <taxon>Pezizomycotina</taxon>
        <taxon>Dothideomycetes</taxon>
        <taxon>Pleosporomycetidae</taxon>
        <taxon>Pleosporales</taxon>
        <taxon>Massarineae</taxon>
        <taxon>Didymosphaeriaceae</taxon>
        <taxon>Paraphaeosphaeria</taxon>
    </lineage>
</organism>
<gene>
    <name evidence="2" type="ORF">PMIN01_05918</name>
</gene>
<dbReference type="Proteomes" id="UP000756921">
    <property type="component" value="Unassembled WGS sequence"/>
</dbReference>
<comment type="caution">
    <text evidence="2">The sequence shown here is derived from an EMBL/GenBank/DDBJ whole genome shotgun (WGS) entry which is preliminary data.</text>
</comment>
<evidence type="ECO:0000313" key="2">
    <source>
        <dbReference type="EMBL" id="KAF9736003.1"/>
    </source>
</evidence>
<dbReference type="AlphaFoldDB" id="A0A9P6GJ27"/>
<feature type="region of interest" description="Disordered" evidence="1">
    <location>
        <begin position="257"/>
        <end position="281"/>
    </location>
</feature>
<protein>
    <submittedName>
        <fullName evidence="2">Uncharacterized protein</fullName>
    </submittedName>
</protein>
<sequence length="281" mass="30309">MAEGKMVGTGVAEAGAAVLERFAVGSFRLAVRRLAWTGQSQSEPATSGRWAVGGGRRCSDYGDLLAVAGSETNDCGAGVRVGVGLWSLSRNWADLAIAPVTNGMRVSAAVKCTSSVEERQFSNAHGKPILQRAGLSILQRAGQVAVGHAHGMVDESAWRSSHRRRTGLADDAGPRLAAAFTHAPIVLDCDREHPHRGWGDTKPTTHDGEHKAFIVASPLLLLLLLLLPCVRPSWPSRRPSLPARRCRVELEAPMLWQSPVGLEKDPQSPPRTPYRVTRDRK</sequence>
<evidence type="ECO:0000256" key="1">
    <source>
        <dbReference type="SAM" id="MobiDB-lite"/>
    </source>
</evidence>
<proteinExistence type="predicted"/>
<reference evidence="2" key="1">
    <citation type="journal article" date="2020" name="Mol. Plant Microbe Interact.">
        <title>Genome Sequence of the Biocontrol Agent Coniothyrium minitans strain Conio (IMI 134523).</title>
        <authorList>
            <person name="Patel D."/>
            <person name="Shittu T.A."/>
            <person name="Baroncelli R."/>
            <person name="Muthumeenakshi S."/>
            <person name="Osborne T.H."/>
            <person name="Janganan T.K."/>
            <person name="Sreenivasaprasad S."/>
        </authorList>
    </citation>
    <scope>NUCLEOTIDE SEQUENCE</scope>
    <source>
        <strain evidence="2">Conio</strain>
    </source>
</reference>
<keyword evidence="3" id="KW-1185">Reference proteome</keyword>
<evidence type="ECO:0000313" key="3">
    <source>
        <dbReference type="Proteomes" id="UP000756921"/>
    </source>
</evidence>
<name>A0A9P6GJ27_9PLEO</name>
<dbReference type="EMBL" id="WJXW01000005">
    <property type="protein sequence ID" value="KAF9736003.1"/>
    <property type="molecule type" value="Genomic_DNA"/>
</dbReference>
<accession>A0A9P6GJ27</accession>